<dbReference type="AlphaFoldDB" id="A0A4Y8WQP0"/>
<evidence type="ECO:0000256" key="6">
    <source>
        <dbReference type="ARBA" id="ARBA00037589"/>
    </source>
</evidence>
<keyword evidence="4 9" id="KW-0456">Lyase</keyword>
<evidence type="ECO:0000256" key="9">
    <source>
        <dbReference type="RuleBase" id="RU366031"/>
    </source>
</evidence>
<dbReference type="PANTHER" id="PTHR38042:SF1">
    <property type="entry name" value="UROPORPHYRINOGEN-III SYNTHASE, CHLOROPLASTIC"/>
    <property type="match status" value="1"/>
</dbReference>
<feature type="domain" description="Tetrapyrrole biosynthesis uroporphyrinogen III synthase" evidence="10">
    <location>
        <begin position="66"/>
        <end position="265"/>
    </location>
</feature>
<evidence type="ECO:0000256" key="2">
    <source>
        <dbReference type="ARBA" id="ARBA00008133"/>
    </source>
</evidence>
<dbReference type="Pfam" id="PF02602">
    <property type="entry name" value="HEM4"/>
    <property type="match status" value="1"/>
</dbReference>
<dbReference type="GO" id="GO:0004852">
    <property type="term" value="F:uroporphyrinogen-III synthase activity"/>
    <property type="evidence" value="ECO:0007669"/>
    <property type="project" value="UniProtKB-UniRule"/>
</dbReference>
<evidence type="ECO:0000256" key="4">
    <source>
        <dbReference type="ARBA" id="ARBA00023239"/>
    </source>
</evidence>
<dbReference type="InterPro" id="IPR036108">
    <property type="entry name" value="4pyrrol_syn_uPrphyn_synt_sf"/>
</dbReference>
<name>A0A4Y8WQP0_9PORP</name>
<dbReference type="GO" id="GO:0006782">
    <property type="term" value="P:protoporphyrinogen IX biosynthetic process"/>
    <property type="evidence" value="ECO:0007669"/>
    <property type="project" value="UniProtKB-UniRule"/>
</dbReference>
<comment type="similarity">
    <text evidence="2 9">Belongs to the uroporphyrinogen-III synthase family.</text>
</comment>
<comment type="catalytic activity">
    <reaction evidence="8 9">
        <text>hydroxymethylbilane = uroporphyrinogen III + H2O</text>
        <dbReference type="Rhea" id="RHEA:18965"/>
        <dbReference type="ChEBI" id="CHEBI:15377"/>
        <dbReference type="ChEBI" id="CHEBI:57308"/>
        <dbReference type="ChEBI" id="CHEBI:57845"/>
        <dbReference type="EC" id="4.2.1.75"/>
    </reaction>
</comment>
<reference evidence="11 12" key="1">
    <citation type="submission" date="2019-03" db="EMBL/GenBank/DDBJ databases">
        <title>Porphyromonas levii Isolated from the Uterus of Dairy Cows.</title>
        <authorList>
            <person name="Francis A.M."/>
        </authorList>
    </citation>
    <scope>NUCLEOTIDE SEQUENCE [LARGE SCALE GENOMIC DNA]</scope>
    <source>
        <strain evidence="11 12">AF5678</strain>
    </source>
</reference>
<protein>
    <recommendedName>
        <fullName evidence="7 9">Uroporphyrinogen-III synthase</fullName>
        <ecNumber evidence="3 9">4.2.1.75</ecNumber>
    </recommendedName>
</protein>
<comment type="caution">
    <text evidence="11">The sequence shown here is derived from an EMBL/GenBank/DDBJ whole genome shotgun (WGS) entry which is preliminary data.</text>
</comment>
<dbReference type="UniPathway" id="UPA00251">
    <property type="reaction ID" value="UER00320"/>
</dbReference>
<evidence type="ECO:0000256" key="3">
    <source>
        <dbReference type="ARBA" id="ARBA00013109"/>
    </source>
</evidence>
<evidence type="ECO:0000256" key="8">
    <source>
        <dbReference type="ARBA" id="ARBA00048617"/>
    </source>
</evidence>
<dbReference type="InterPro" id="IPR039793">
    <property type="entry name" value="UROS/Hem4"/>
</dbReference>
<gene>
    <name evidence="11" type="ORF">E4P47_03635</name>
</gene>
<comment type="pathway">
    <text evidence="1 9">Porphyrin-containing compound metabolism; protoporphyrin-IX biosynthesis; coproporphyrinogen-III from 5-aminolevulinate: step 3/4.</text>
</comment>
<accession>A0A4Y8WQP0</accession>
<dbReference type="PANTHER" id="PTHR38042">
    <property type="entry name" value="UROPORPHYRINOGEN-III SYNTHASE, CHLOROPLASTIC"/>
    <property type="match status" value="1"/>
</dbReference>
<dbReference type="RefSeq" id="WP_134848864.1">
    <property type="nucleotide sequence ID" value="NZ_CP197400.1"/>
</dbReference>
<evidence type="ECO:0000256" key="1">
    <source>
        <dbReference type="ARBA" id="ARBA00004772"/>
    </source>
</evidence>
<dbReference type="STRING" id="1122973.GCA_000379925_01011"/>
<keyword evidence="5 9" id="KW-0627">Porphyrin biosynthesis</keyword>
<evidence type="ECO:0000313" key="12">
    <source>
        <dbReference type="Proteomes" id="UP000297225"/>
    </source>
</evidence>
<dbReference type="SUPFAM" id="SSF69618">
    <property type="entry name" value="HemD-like"/>
    <property type="match status" value="1"/>
</dbReference>
<evidence type="ECO:0000256" key="5">
    <source>
        <dbReference type="ARBA" id="ARBA00023244"/>
    </source>
</evidence>
<dbReference type="EC" id="4.2.1.75" evidence="3 9"/>
<evidence type="ECO:0000259" key="10">
    <source>
        <dbReference type="Pfam" id="PF02602"/>
    </source>
</evidence>
<dbReference type="GO" id="GO:0006780">
    <property type="term" value="P:uroporphyrinogen III biosynthetic process"/>
    <property type="evidence" value="ECO:0007669"/>
    <property type="project" value="UniProtKB-UniRule"/>
</dbReference>
<evidence type="ECO:0000256" key="7">
    <source>
        <dbReference type="ARBA" id="ARBA00040167"/>
    </source>
</evidence>
<organism evidence="11 12">
    <name type="scientific">Porphyromonas levii</name>
    <dbReference type="NCBI Taxonomy" id="28114"/>
    <lineage>
        <taxon>Bacteria</taxon>
        <taxon>Pseudomonadati</taxon>
        <taxon>Bacteroidota</taxon>
        <taxon>Bacteroidia</taxon>
        <taxon>Bacteroidales</taxon>
        <taxon>Porphyromonadaceae</taxon>
        <taxon>Porphyromonas</taxon>
    </lineage>
</organism>
<dbReference type="OrthoDB" id="9815856at2"/>
<evidence type="ECO:0000313" key="11">
    <source>
        <dbReference type="EMBL" id="TFH95811.1"/>
    </source>
</evidence>
<keyword evidence="12" id="KW-1185">Reference proteome</keyword>
<comment type="function">
    <text evidence="6 9">Catalyzes cyclization of the linear tetrapyrrole, hydroxymethylbilane, to the macrocyclic uroporphyrinogen III.</text>
</comment>
<dbReference type="InterPro" id="IPR003754">
    <property type="entry name" value="4pyrrol_synth_uPrphyn_synth"/>
</dbReference>
<dbReference type="Proteomes" id="UP000297225">
    <property type="component" value="Unassembled WGS sequence"/>
</dbReference>
<dbReference type="CDD" id="cd06578">
    <property type="entry name" value="HemD"/>
    <property type="match status" value="1"/>
</dbReference>
<proteinExistence type="inferred from homology"/>
<sequence>MRRQTFGLSLLCAALFMTAVPMAAQQDSVKIGEDKPLVILGREEERCLTLLEQLKSSATDNDYRAVPMIQTQPMPFELPVVEEGKQPVFLFTSPRAVEYFVAQDSLPKGAKVMALGTGTQKAIEESGYKCDLVSSVETTKGMAEELLKYFEASEKPIGAYHFIQPTCDIAGDFIQKTLEGAGATYTRLEIYQVVGHPALSEELSQLTQEPKVVLFYSPSGVRSWVGVSDLRPAVVSIGPVTSKELRENGFTTIYESPTPHEEDLLATLLNAFSEADK</sequence>
<dbReference type="EMBL" id="SPNC01000037">
    <property type="protein sequence ID" value="TFH95811.1"/>
    <property type="molecule type" value="Genomic_DNA"/>
</dbReference>
<dbReference type="Gene3D" id="3.40.50.10090">
    <property type="match status" value="2"/>
</dbReference>